<reference evidence="3 4" key="1">
    <citation type="journal article" date="2021" name="Comput. Struct. Biotechnol. J.">
        <title>De novo genome assembly of the potent medicinal plant Rehmannia glutinosa using nanopore technology.</title>
        <authorList>
            <person name="Ma L."/>
            <person name="Dong C."/>
            <person name="Song C."/>
            <person name="Wang X."/>
            <person name="Zheng X."/>
            <person name="Niu Y."/>
            <person name="Chen S."/>
            <person name="Feng W."/>
        </authorList>
    </citation>
    <scope>NUCLEOTIDE SEQUENCE [LARGE SCALE GENOMIC DNA]</scope>
    <source>
        <strain evidence="3">DH-2019</strain>
    </source>
</reference>
<accession>A0ABR0V1X7</accession>
<protein>
    <recommendedName>
        <fullName evidence="5">Ultraviolet-B receptor UVR8</fullName>
    </recommendedName>
</protein>
<evidence type="ECO:0000313" key="4">
    <source>
        <dbReference type="Proteomes" id="UP001318860"/>
    </source>
</evidence>
<evidence type="ECO:0000256" key="1">
    <source>
        <dbReference type="ARBA" id="ARBA00022737"/>
    </source>
</evidence>
<keyword evidence="4" id="KW-1185">Reference proteome</keyword>
<organism evidence="3 4">
    <name type="scientific">Rehmannia glutinosa</name>
    <name type="common">Chinese foxglove</name>
    <dbReference type="NCBI Taxonomy" id="99300"/>
    <lineage>
        <taxon>Eukaryota</taxon>
        <taxon>Viridiplantae</taxon>
        <taxon>Streptophyta</taxon>
        <taxon>Embryophyta</taxon>
        <taxon>Tracheophyta</taxon>
        <taxon>Spermatophyta</taxon>
        <taxon>Magnoliopsida</taxon>
        <taxon>eudicotyledons</taxon>
        <taxon>Gunneridae</taxon>
        <taxon>Pentapetalae</taxon>
        <taxon>asterids</taxon>
        <taxon>lamiids</taxon>
        <taxon>Lamiales</taxon>
        <taxon>Orobanchaceae</taxon>
        <taxon>Rehmannieae</taxon>
        <taxon>Rehmannia</taxon>
    </lineage>
</organism>
<feature type="repeat" description="RCC1" evidence="2">
    <location>
        <begin position="326"/>
        <end position="375"/>
    </location>
</feature>
<evidence type="ECO:0008006" key="5">
    <source>
        <dbReference type="Google" id="ProtNLM"/>
    </source>
</evidence>
<evidence type="ECO:0000313" key="3">
    <source>
        <dbReference type="EMBL" id="KAK6128370.1"/>
    </source>
</evidence>
<dbReference type="InterPro" id="IPR000408">
    <property type="entry name" value="Reg_chr_condens"/>
</dbReference>
<gene>
    <name evidence="3" type="ORF">DH2020_037882</name>
</gene>
<feature type="repeat" description="RCC1" evidence="2">
    <location>
        <begin position="55"/>
        <end position="108"/>
    </location>
</feature>
<feature type="repeat" description="RCC1" evidence="2">
    <location>
        <begin position="424"/>
        <end position="487"/>
    </location>
</feature>
<dbReference type="PANTHER" id="PTHR22870">
    <property type="entry name" value="REGULATOR OF CHROMOSOME CONDENSATION"/>
    <property type="match status" value="1"/>
</dbReference>
<dbReference type="EMBL" id="JABTTQ020001744">
    <property type="protein sequence ID" value="KAK6128370.1"/>
    <property type="molecule type" value="Genomic_DNA"/>
</dbReference>
<dbReference type="InterPro" id="IPR009091">
    <property type="entry name" value="RCC1/BLIP-II"/>
</dbReference>
<feature type="repeat" description="RCC1" evidence="2">
    <location>
        <begin position="109"/>
        <end position="160"/>
    </location>
</feature>
<sequence>MTVSRTHACMKKLAPLSDLVYKKTRLAFGSSFRRWVSVESGGREDFAEELSKGKRFAAVWGNGDFGRLGLGNLESQWRPMPILPAAFDDQGLEEIACGGAHTLFLTDNGNVYATGLNDFGQLGISNSQNYTTEPLRVSSIPKRIVKISAGYHHSSAITVDGELYIWGKNANGQLGLGKKKAEKIISLPHKVECLDGVAIKTASLGFEHSIAVTGLNTVSGGTPFNKGEALSWGGGESGRLGHGHESSILGFQKSSRLNMGIVKLPMGEMELQTPDLCAYHVSHIDGNLKWRAYCEYTPRLIKGLEGVKVKSVSAGMLHSACISEDGSVYFFGERELGKWGFGKAKSATTPSTISRLPFSEEVACGGYHTYGGELYTWGSNENGCLGIGCTEVTYSPERVEGPFLRQPVSKVSCGWKHTAAISGGNVYTWGWGGSNGTFKEDGHSPGGQLGQGDDADYIEPVLLDFHKSVKALQVSCGFNHTAGIFQFV</sequence>
<comment type="caution">
    <text evidence="3">The sequence shown here is derived from an EMBL/GenBank/DDBJ whole genome shotgun (WGS) entry which is preliminary data.</text>
</comment>
<dbReference type="SUPFAM" id="SSF50985">
    <property type="entry name" value="RCC1/BLIP-II"/>
    <property type="match status" value="2"/>
</dbReference>
<dbReference type="InterPro" id="IPR051210">
    <property type="entry name" value="Ub_ligase/GEF_domain"/>
</dbReference>
<evidence type="ECO:0000256" key="2">
    <source>
        <dbReference type="PROSITE-ProRule" id="PRU00235"/>
    </source>
</evidence>
<dbReference type="Proteomes" id="UP001318860">
    <property type="component" value="Unassembled WGS sequence"/>
</dbReference>
<dbReference type="PROSITE" id="PS50012">
    <property type="entry name" value="RCC1_3"/>
    <property type="match status" value="7"/>
</dbReference>
<keyword evidence="1" id="KW-0677">Repeat</keyword>
<feature type="repeat" description="RCC1" evidence="2">
    <location>
        <begin position="227"/>
        <end position="325"/>
    </location>
</feature>
<dbReference type="PANTHER" id="PTHR22870:SF395">
    <property type="entry name" value="UVB-RESISTANCE PROTEIN UVR8-RELATED"/>
    <property type="match status" value="1"/>
</dbReference>
<dbReference type="Pfam" id="PF00415">
    <property type="entry name" value="RCC1"/>
    <property type="match status" value="3"/>
</dbReference>
<name>A0ABR0V1X7_REHGL</name>
<feature type="repeat" description="RCC1" evidence="2">
    <location>
        <begin position="161"/>
        <end position="215"/>
    </location>
</feature>
<feature type="repeat" description="RCC1" evidence="2">
    <location>
        <begin position="372"/>
        <end position="424"/>
    </location>
</feature>
<proteinExistence type="predicted"/>
<dbReference type="Gene3D" id="2.130.10.30">
    <property type="entry name" value="Regulator of chromosome condensation 1/beta-lactamase-inhibitor protein II"/>
    <property type="match status" value="3"/>
</dbReference>
<dbReference type="PROSITE" id="PS00626">
    <property type="entry name" value="RCC1_2"/>
    <property type="match status" value="1"/>
</dbReference>
<dbReference type="PRINTS" id="PR00633">
    <property type="entry name" value="RCCNDNSATION"/>
</dbReference>
<dbReference type="Pfam" id="PF13540">
    <property type="entry name" value="RCC1_2"/>
    <property type="match status" value="1"/>
</dbReference>